<dbReference type="EMBL" id="ASGP02000004">
    <property type="protein sequence ID" value="KAH9511125.1"/>
    <property type="molecule type" value="Genomic_DNA"/>
</dbReference>
<sequence length="99" mass="10031">MCPPTVPNSWNFSHNSFVSNFASIFINSSQLQRGKQAGLSSGDACCMTGGGGGGGNGGGCCIDAVDDVKPDGDILANLARSANELLNSAFKRCCSAILG</sequence>
<gene>
    <name evidence="1" type="ORF">DERF_009596</name>
</gene>
<dbReference type="AlphaFoldDB" id="A0A922HVF2"/>
<dbReference type="Proteomes" id="UP000790347">
    <property type="component" value="Unassembled WGS sequence"/>
</dbReference>
<organism evidence="1 2">
    <name type="scientific">Dermatophagoides farinae</name>
    <name type="common">American house dust mite</name>
    <dbReference type="NCBI Taxonomy" id="6954"/>
    <lineage>
        <taxon>Eukaryota</taxon>
        <taxon>Metazoa</taxon>
        <taxon>Ecdysozoa</taxon>
        <taxon>Arthropoda</taxon>
        <taxon>Chelicerata</taxon>
        <taxon>Arachnida</taxon>
        <taxon>Acari</taxon>
        <taxon>Acariformes</taxon>
        <taxon>Sarcoptiformes</taxon>
        <taxon>Astigmata</taxon>
        <taxon>Psoroptidia</taxon>
        <taxon>Analgoidea</taxon>
        <taxon>Pyroglyphidae</taxon>
        <taxon>Dermatophagoidinae</taxon>
        <taxon>Dermatophagoides</taxon>
    </lineage>
</organism>
<reference evidence="1" key="1">
    <citation type="submission" date="2013-05" db="EMBL/GenBank/DDBJ databases">
        <authorList>
            <person name="Yim A.K.Y."/>
            <person name="Chan T.F."/>
            <person name="Ji K.M."/>
            <person name="Liu X.Y."/>
            <person name="Zhou J.W."/>
            <person name="Li R.Q."/>
            <person name="Yang K.Y."/>
            <person name="Li J."/>
            <person name="Li M."/>
            <person name="Law P.T.W."/>
            <person name="Wu Y.L."/>
            <person name="Cai Z.L."/>
            <person name="Qin H."/>
            <person name="Bao Y."/>
            <person name="Leung R.K.K."/>
            <person name="Ng P.K.S."/>
            <person name="Zou J."/>
            <person name="Zhong X.J."/>
            <person name="Ran P.X."/>
            <person name="Zhong N.S."/>
            <person name="Liu Z.G."/>
            <person name="Tsui S.K.W."/>
        </authorList>
    </citation>
    <scope>NUCLEOTIDE SEQUENCE</scope>
    <source>
        <strain evidence="1">Derf</strain>
        <tissue evidence="1">Whole organism</tissue>
    </source>
</reference>
<evidence type="ECO:0000313" key="2">
    <source>
        <dbReference type="Proteomes" id="UP000790347"/>
    </source>
</evidence>
<comment type="caution">
    <text evidence="1">The sequence shown here is derived from an EMBL/GenBank/DDBJ whole genome shotgun (WGS) entry which is preliminary data.</text>
</comment>
<proteinExistence type="predicted"/>
<name>A0A922HVF2_DERFA</name>
<reference evidence="1" key="2">
    <citation type="journal article" date="2022" name="Res Sq">
        <title>Comparative Genomics Reveals Insights into the Divergent Evolution of Astigmatic Mites and Household Pest Adaptations.</title>
        <authorList>
            <person name="Xiong Q."/>
            <person name="Wan A.T.-Y."/>
            <person name="Liu X.-Y."/>
            <person name="Fung C.S.-H."/>
            <person name="Xiao X."/>
            <person name="Malainual N."/>
            <person name="Hou J."/>
            <person name="Wang L."/>
            <person name="Wang M."/>
            <person name="Yang K."/>
            <person name="Cui Y."/>
            <person name="Leung E."/>
            <person name="Nong W."/>
            <person name="Shin S.-K."/>
            <person name="Au S."/>
            <person name="Jeong K.Y."/>
            <person name="Chew F.T."/>
            <person name="Hui J."/>
            <person name="Leung T.F."/>
            <person name="Tungtrongchitr A."/>
            <person name="Zhong N."/>
            <person name="Liu Z."/>
            <person name="Tsui S."/>
        </authorList>
    </citation>
    <scope>NUCLEOTIDE SEQUENCE</scope>
    <source>
        <strain evidence="1">Derf</strain>
        <tissue evidence="1">Whole organism</tissue>
    </source>
</reference>
<protein>
    <submittedName>
        <fullName evidence="1">Uncharacterized protein</fullName>
    </submittedName>
</protein>
<evidence type="ECO:0000313" key="1">
    <source>
        <dbReference type="EMBL" id="KAH9511125.1"/>
    </source>
</evidence>
<keyword evidence="2" id="KW-1185">Reference proteome</keyword>
<accession>A0A922HVF2</accession>